<dbReference type="GO" id="GO:0003677">
    <property type="term" value="F:DNA binding"/>
    <property type="evidence" value="ECO:0007669"/>
    <property type="project" value="InterPro"/>
</dbReference>
<evidence type="ECO:0000313" key="1">
    <source>
        <dbReference type="EMBL" id="KHD05592.1"/>
    </source>
</evidence>
<gene>
    <name evidence="1" type="ORF">PN36_07035</name>
</gene>
<proteinExistence type="predicted"/>
<dbReference type="EMBL" id="JSZA02000020">
    <property type="protein sequence ID" value="KHD05592.1"/>
    <property type="molecule type" value="Genomic_DNA"/>
</dbReference>
<dbReference type="InterPro" id="IPR010982">
    <property type="entry name" value="Lambda_DNA-bd_dom_sf"/>
</dbReference>
<name>A0A0A6P570_9GAMM</name>
<accession>A0A0A6P570</accession>
<dbReference type="Gene3D" id="1.10.260.40">
    <property type="entry name" value="lambda repressor-like DNA-binding domains"/>
    <property type="match status" value="1"/>
</dbReference>
<protein>
    <submittedName>
        <fullName evidence="1">Uncharacterized protein</fullName>
    </submittedName>
</protein>
<evidence type="ECO:0000313" key="2">
    <source>
        <dbReference type="Proteomes" id="UP000030428"/>
    </source>
</evidence>
<sequence length="91" mass="10697">MNQFAKLLDEYKKTLGFTDEALAEKIQVSKMTVYNWRTGKVEQPCSRQKLLQRKKFSRAKTFSSEMCRHIGTHSQTTAKIYKSRWTFTGEI</sequence>
<reference evidence="1 2" key="1">
    <citation type="journal article" date="2016" name="Front. Microbiol.">
        <title>Single-Cell (Meta-)Genomics of a Dimorphic Candidatus Thiomargarita nelsonii Reveals Genomic Plasticity.</title>
        <authorList>
            <person name="Flood B.E."/>
            <person name="Fliss P."/>
            <person name="Jones D.S."/>
            <person name="Dick G.J."/>
            <person name="Jain S."/>
            <person name="Kaster A.K."/>
            <person name="Winkel M."/>
            <person name="Mussmann M."/>
            <person name="Bailey J."/>
        </authorList>
    </citation>
    <scope>NUCLEOTIDE SEQUENCE [LARGE SCALE GENOMIC DNA]</scope>
    <source>
        <strain evidence="1">Hydrate Ridge</strain>
    </source>
</reference>
<dbReference type="SUPFAM" id="SSF47413">
    <property type="entry name" value="lambda repressor-like DNA-binding domains"/>
    <property type="match status" value="1"/>
</dbReference>
<dbReference type="AlphaFoldDB" id="A0A0A6P570"/>
<dbReference type="Proteomes" id="UP000030428">
    <property type="component" value="Unassembled WGS sequence"/>
</dbReference>
<organism evidence="1 2">
    <name type="scientific">Candidatus Thiomargarita nelsonii</name>
    <dbReference type="NCBI Taxonomy" id="1003181"/>
    <lineage>
        <taxon>Bacteria</taxon>
        <taxon>Pseudomonadati</taxon>
        <taxon>Pseudomonadota</taxon>
        <taxon>Gammaproteobacteria</taxon>
        <taxon>Thiotrichales</taxon>
        <taxon>Thiotrichaceae</taxon>
        <taxon>Thiomargarita</taxon>
    </lineage>
</organism>
<comment type="caution">
    <text evidence="1">The sequence shown here is derived from an EMBL/GenBank/DDBJ whole genome shotgun (WGS) entry which is preliminary data.</text>
</comment>
<keyword evidence="2" id="KW-1185">Reference proteome</keyword>